<accession>A0A7G9YUY3</accession>
<organism evidence="2">
    <name type="scientific">Candidatus Methanophagaceae archaeon ANME-1 ERB6</name>
    <dbReference type="NCBI Taxonomy" id="2759912"/>
    <lineage>
        <taxon>Archaea</taxon>
        <taxon>Methanobacteriati</taxon>
        <taxon>Methanobacteriota</taxon>
        <taxon>Stenosarchaea group</taxon>
        <taxon>Methanomicrobia</taxon>
        <taxon>Candidatus Methanophagales</taxon>
        <taxon>Candidatus Methanophagaceae</taxon>
    </lineage>
</organism>
<dbReference type="InterPro" id="IPR048520">
    <property type="entry name" value="LarA_C"/>
</dbReference>
<dbReference type="InterPro" id="IPR043166">
    <property type="entry name" value="LarA-like_C"/>
</dbReference>
<protein>
    <recommendedName>
        <fullName evidence="1">Lactate racemase C-terminal domain-containing protein</fullName>
    </recommendedName>
</protein>
<dbReference type="InterPro" id="IPR048068">
    <property type="entry name" value="LarA-like"/>
</dbReference>
<dbReference type="PANTHER" id="PTHR33171:SF17">
    <property type="entry name" value="LARA-LIKE N-TERMINAL DOMAIN-CONTAINING PROTEIN"/>
    <property type="match status" value="1"/>
</dbReference>
<evidence type="ECO:0000259" key="1">
    <source>
        <dbReference type="Pfam" id="PF21113"/>
    </source>
</evidence>
<reference evidence="2" key="1">
    <citation type="submission" date="2020-06" db="EMBL/GenBank/DDBJ databases">
        <title>Unique genomic features of the anaerobic methanotrophic archaea.</title>
        <authorList>
            <person name="Chadwick G.L."/>
            <person name="Skennerton C.T."/>
            <person name="Laso-Perez R."/>
            <person name="Leu A.O."/>
            <person name="Speth D.R."/>
            <person name="Yu H."/>
            <person name="Morgan-Lang C."/>
            <person name="Hatzenpichler R."/>
            <person name="Goudeau D."/>
            <person name="Malmstrom R."/>
            <person name="Brazelton W.J."/>
            <person name="Woyke T."/>
            <person name="Hallam S.J."/>
            <person name="Tyson G.W."/>
            <person name="Wegener G."/>
            <person name="Boetius A."/>
            <person name="Orphan V."/>
        </authorList>
    </citation>
    <scope>NUCLEOTIDE SEQUENCE</scope>
</reference>
<dbReference type="EMBL" id="MT631479">
    <property type="protein sequence ID" value="QNO51817.1"/>
    <property type="molecule type" value="Genomic_DNA"/>
</dbReference>
<dbReference type="AlphaFoldDB" id="A0A7G9YUY3"/>
<dbReference type="InterPro" id="IPR029063">
    <property type="entry name" value="SAM-dependent_MTases_sf"/>
</dbReference>
<evidence type="ECO:0000313" key="2">
    <source>
        <dbReference type="EMBL" id="QNO51817.1"/>
    </source>
</evidence>
<dbReference type="SUPFAM" id="SSF53335">
    <property type="entry name" value="S-adenosyl-L-methionine-dependent methyltransferases"/>
    <property type="match status" value="1"/>
</dbReference>
<feature type="domain" description="Lactate racemase C-terminal" evidence="1">
    <location>
        <begin position="19"/>
        <end position="155"/>
    </location>
</feature>
<dbReference type="Gene3D" id="3.90.226.30">
    <property type="match status" value="1"/>
</dbReference>
<gene>
    <name evidence="2" type="ORF">FGALOIDC_00001</name>
</gene>
<dbReference type="Pfam" id="PF21113">
    <property type="entry name" value="LarA_C"/>
    <property type="match status" value="1"/>
</dbReference>
<name>A0A7G9YUY3_9EURY</name>
<sequence length="168" mass="18789">MLTGAEVMKKLSSLETDLFDVLVVSAGGFPKDRNLYQATKAIENCYRAVVPGGTLILVAECREGISDSYFEEWMNKYATYEDAADAIRTNFVLGGHKAFYMRKTMKRVHLAIVSELDTQTLNRWGIAGYTSLHEALKKEINNEQFKIGIVKKGLDTLLVNVSSQEKSV</sequence>
<dbReference type="PANTHER" id="PTHR33171">
    <property type="entry name" value="LAR_N DOMAIN-CONTAINING PROTEIN"/>
    <property type="match status" value="1"/>
</dbReference>
<proteinExistence type="predicted"/>